<dbReference type="Pfam" id="PF26650">
    <property type="entry name" value="DUF8215"/>
    <property type="match status" value="1"/>
</dbReference>
<keyword evidence="4" id="KW-1185">Reference proteome</keyword>
<dbReference type="EMBL" id="AOIV01000044">
    <property type="protein sequence ID" value="ELZ26442.1"/>
    <property type="molecule type" value="Genomic_DNA"/>
</dbReference>
<gene>
    <name evidence="3" type="ORF">C474_19879</name>
</gene>
<dbReference type="AlphaFoldDB" id="M0CVK3"/>
<dbReference type="Proteomes" id="UP000011513">
    <property type="component" value="Unassembled WGS sequence"/>
</dbReference>
<feature type="transmembrane region" description="Helical" evidence="1">
    <location>
        <begin position="78"/>
        <end position="103"/>
    </location>
</feature>
<feature type="transmembrane region" description="Helical" evidence="1">
    <location>
        <begin position="124"/>
        <end position="146"/>
    </location>
</feature>
<dbReference type="InterPro" id="IPR058528">
    <property type="entry name" value="DUF8215"/>
</dbReference>
<keyword evidence="1" id="KW-0472">Membrane</keyword>
<evidence type="ECO:0000313" key="3">
    <source>
        <dbReference type="EMBL" id="ELZ26442.1"/>
    </source>
</evidence>
<protein>
    <recommendedName>
        <fullName evidence="2">DUF8215 domain-containing protein</fullName>
    </recommendedName>
</protein>
<dbReference type="eggNOG" id="ENOG502N5JZ">
    <property type="taxonomic scope" value="Archaea"/>
</dbReference>
<reference evidence="3 4" key="1">
    <citation type="journal article" date="2014" name="PLoS Genet.">
        <title>Phylogenetically driven sequencing of extremely halophilic archaea reveals strategies for static and dynamic osmo-response.</title>
        <authorList>
            <person name="Becker E.A."/>
            <person name="Seitzer P.M."/>
            <person name="Tritt A."/>
            <person name="Larsen D."/>
            <person name="Krusor M."/>
            <person name="Yao A.I."/>
            <person name="Wu D."/>
            <person name="Madern D."/>
            <person name="Eisen J.A."/>
            <person name="Darling A.E."/>
            <person name="Facciotti M.T."/>
        </authorList>
    </citation>
    <scope>NUCLEOTIDE SEQUENCE [LARGE SCALE GENOMIC DNA]</scope>
    <source>
        <strain evidence="3 4">JCM 14848</strain>
    </source>
</reference>
<feature type="transmembrane region" description="Helical" evidence="1">
    <location>
        <begin position="158"/>
        <end position="180"/>
    </location>
</feature>
<comment type="caution">
    <text evidence="3">The sequence shown here is derived from an EMBL/GenBank/DDBJ whole genome shotgun (WGS) entry which is preliminary data.</text>
</comment>
<sequence>MDDGANTGVDTGRRIARFRDDGALLTPHAHLRDMSRGATDPETEARQVRAREENDELGRWLENLFDGTAEATVLGLPALVGVLFSGGLLTPSAALGAAVTLSFGVAAFRNGSLAFGPGWPPFSLFYAAVRTVWYNLAYVAAVYGVIGSGLFESTPSGLALAIVAGGAVGAVAVLTFPFVANGVESARRL</sequence>
<evidence type="ECO:0000259" key="2">
    <source>
        <dbReference type="Pfam" id="PF26650"/>
    </source>
</evidence>
<proteinExistence type="predicted"/>
<dbReference type="InParanoid" id="M0CVK3"/>
<accession>M0CVK3</accession>
<feature type="domain" description="DUF8215" evidence="2">
    <location>
        <begin position="54"/>
        <end position="183"/>
    </location>
</feature>
<keyword evidence="1" id="KW-1133">Transmembrane helix</keyword>
<evidence type="ECO:0000313" key="4">
    <source>
        <dbReference type="Proteomes" id="UP000011513"/>
    </source>
</evidence>
<name>M0CVK3_HALPD</name>
<organism evidence="3 4">
    <name type="scientific">Halogeometricum pallidum JCM 14848</name>
    <dbReference type="NCBI Taxonomy" id="1227487"/>
    <lineage>
        <taxon>Archaea</taxon>
        <taxon>Methanobacteriati</taxon>
        <taxon>Methanobacteriota</taxon>
        <taxon>Stenosarchaea group</taxon>
        <taxon>Halobacteria</taxon>
        <taxon>Halobacteriales</taxon>
        <taxon>Haloferacaceae</taxon>
        <taxon>Halogeometricum</taxon>
    </lineage>
</organism>
<evidence type="ECO:0000256" key="1">
    <source>
        <dbReference type="SAM" id="Phobius"/>
    </source>
</evidence>
<keyword evidence="1" id="KW-0812">Transmembrane</keyword>